<sequence>MQDVTKWLLVLIAVVLLSLLMVAKRSESPKVSQVPQEIWQGALDVGGVKLRLVLKISKNPDGTLKATLDSVDQGAMNLPVDSIVIENKTMRFVMKSINGSYEGTLSEDGTEVIGTWTQSGQSLLLAFKRMTEPSQAFELKRPQEPKKPYPYREEEVVFPNPDAGIQLAGTLTLPKEKGPFPAVVLISGSGPQDRDETVFGHRPFLILADHLTRQGIAVLRYDDRGFGKSTGDPTNATSADFATDALAAVRYLQTRKEINPRKIGLLGHSEGGLIAPMVAVQAPDEIVFIVLLAGPGVTGEELILLQTKLIARANGVPDALIVKNLEVQRKIFAFVKERSEAPEAENGLRELFREELARWSDEEKQALGLSEAVIEAQIKQILSPWFRYFLTYDPRPTLAKVKCPVLALNGEKDLQVPPSQNLPEIIKALEVGGSSDYTVVKLADLNHLFQTSTTGSPSEYAQIEETFSPRALRVVSSWILHQTEGR</sequence>
<dbReference type="PANTHER" id="PTHR43265">
    <property type="entry name" value="ESTERASE ESTD"/>
    <property type="match status" value="1"/>
</dbReference>
<accession>H5SH55</accession>
<dbReference type="InterPro" id="IPR022742">
    <property type="entry name" value="Hydrolase_4"/>
</dbReference>
<evidence type="ECO:0000259" key="2">
    <source>
        <dbReference type="Pfam" id="PF12146"/>
    </source>
</evidence>
<dbReference type="InterPro" id="IPR053145">
    <property type="entry name" value="AB_hydrolase_Est10"/>
</dbReference>
<feature type="domain" description="Serine aminopeptidase S33" evidence="2">
    <location>
        <begin position="207"/>
        <end position="307"/>
    </location>
</feature>
<dbReference type="GO" id="GO:0006508">
    <property type="term" value="P:proteolysis"/>
    <property type="evidence" value="ECO:0007669"/>
    <property type="project" value="InterPro"/>
</dbReference>
<evidence type="ECO:0000313" key="3">
    <source>
        <dbReference type="EMBL" id="BAL55491.1"/>
    </source>
</evidence>
<dbReference type="GO" id="GO:0052689">
    <property type="term" value="F:carboxylic ester hydrolase activity"/>
    <property type="evidence" value="ECO:0007669"/>
    <property type="project" value="TreeGrafter"/>
</dbReference>
<dbReference type="PROSITE" id="PS00708">
    <property type="entry name" value="PRO_ENDOPEP_SER"/>
    <property type="match status" value="1"/>
</dbReference>
<gene>
    <name evidence="3" type="ORF">HGMM_F27H04C49</name>
</gene>
<reference evidence="3" key="1">
    <citation type="journal article" date="2005" name="Environ. Microbiol.">
        <title>Genetic and functional properties of uncultivated thermophilic crenarchaeotes from a subsurface gold mine as revealed by analysis of genome fragments.</title>
        <authorList>
            <person name="Nunoura T."/>
            <person name="Hirayama H."/>
            <person name="Takami H."/>
            <person name="Oida H."/>
            <person name="Nishi S."/>
            <person name="Shimamura S."/>
            <person name="Suzuki Y."/>
            <person name="Inagaki F."/>
            <person name="Takai K."/>
            <person name="Nealson K.H."/>
            <person name="Horikoshi K."/>
        </authorList>
    </citation>
    <scope>NUCLEOTIDE SEQUENCE</scope>
</reference>
<dbReference type="GO" id="GO:0004252">
    <property type="term" value="F:serine-type endopeptidase activity"/>
    <property type="evidence" value="ECO:0007669"/>
    <property type="project" value="InterPro"/>
</dbReference>
<dbReference type="Pfam" id="PF12146">
    <property type="entry name" value="Hydrolase_4"/>
    <property type="match status" value="1"/>
</dbReference>
<dbReference type="SUPFAM" id="SSF53474">
    <property type="entry name" value="alpha/beta-Hydrolases"/>
    <property type="match status" value="1"/>
</dbReference>
<organism evidence="3">
    <name type="scientific">uncultured Acetothermia bacterium</name>
    <dbReference type="NCBI Taxonomy" id="236499"/>
    <lineage>
        <taxon>Bacteria</taxon>
        <taxon>Candidatus Bipolaricaulota</taxon>
        <taxon>environmental samples</taxon>
    </lineage>
</organism>
<evidence type="ECO:0000256" key="1">
    <source>
        <dbReference type="ARBA" id="ARBA00022801"/>
    </source>
</evidence>
<protein>
    <submittedName>
        <fullName evidence="3">Dienelactone hydrolase and related enzymes</fullName>
    </submittedName>
</protein>
<dbReference type="AlphaFoldDB" id="H5SH55"/>
<dbReference type="EMBL" id="AP011718">
    <property type="protein sequence ID" value="BAL55491.1"/>
    <property type="molecule type" value="Genomic_DNA"/>
</dbReference>
<dbReference type="InterPro" id="IPR029058">
    <property type="entry name" value="AB_hydrolase_fold"/>
</dbReference>
<dbReference type="InterPro" id="IPR002471">
    <property type="entry name" value="Pept_S9_AS"/>
</dbReference>
<name>H5SH55_9BACT</name>
<proteinExistence type="predicted"/>
<dbReference type="PANTHER" id="PTHR43265:SF1">
    <property type="entry name" value="ESTERASE ESTD"/>
    <property type="match status" value="1"/>
</dbReference>
<dbReference type="Gene3D" id="3.40.50.1820">
    <property type="entry name" value="alpha/beta hydrolase"/>
    <property type="match status" value="1"/>
</dbReference>
<reference evidence="3" key="2">
    <citation type="journal article" date="2012" name="PLoS ONE">
        <title>A Deeply Branching Thermophilic Bacterium with an Ancient Acetyl-CoA Pathway Dominates a Subsurface Ecosystem.</title>
        <authorList>
            <person name="Takami H."/>
            <person name="Noguchi H."/>
            <person name="Takaki Y."/>
            <person name="Uchiyama I."/>
            <person name="Toyoda A."/>
            <person name="Nishi S."/>
            <person name="Chee G.-J."/>
            <person name="Arai W."/>
            <person name="Nunoura T."/>
            <person name="Itoh T."/>
            <person name="Hattori M."/>
            <person name="Takai K."/>
        </authorList>
    </citation>
    <scope>NUCLEOTIDE SEQUENCE</scope>
</reference>
<keyword evidence="1 3" id="KW-0378">Hydrolase</keyword>